<feature type="transmembrane region" description="Helical" evidence="7">
    <location>
        <begin position="374"/>
        <end position="395"/>
    </location>
</feature>
<dbReference type="PANTHER" id="PTHR30012:SF0">
    <property type="entry name" value="TYPE II SECRETION SYSTEM PROTEIN F-RELATED"/>
    <property type="match status" value="1"/>
</dbReference>
<proteinExistence type="inferred from homology"/>
<keyword evidence="10" id="KW-1185">Reference proteome</keyword>
<evidence type="ECO:0000256" key="1">
    <source>
        <dbReference type="ARBA" id="ARBA00004651"/>
    </source>
</evidence>
<feature type="domain" description="Type II secretion system protein GspF" evidence="8">
    <location>
        <begin position="271"/>
        <end position="393"/>
    </location>
</feature>
<sequence>MIRMKNFRYKAVDQNGRVVSATCEGDSRADVLASLKSQGFCVLKMEEITRRVSKSPTMNRVSTSRFYTMLGDQLQVDVPLLEAIELIAKQEKDPSAKQLISEIAKKIETGESLSQSLASYPAMFSDVERNLIRSGEEGGFLADAVENISQMRDWQHQLTNHVCGAVAYPLLLISVASLLVPAVLIFLVPKLEPIFESLRRDEQLPWPTATLLKLSSLTQLYGTTVVGLLLIILVSGYLFIPRKRMIETRDRSILRVPLMGVLVREFLLARFCRVLGTLLQNKVQVIRSFEIASKVIGNQHLTRAISAVSDDIAAGRLLTDALERSHEMPSDCIAMLGVAERSNRLDSVLIRVSYQLEARTNRRLEMMVKMIEPVLLLVMAAFVGFVVLALLLPIFEGQTLG</sequence>
<comment type="caution">
    <text evidence="9">The sequence shown here is derived from an EMBL/GenBank/DDBJ whole genome shotgun (WGS) entry which is preliminary data.</text>
</comment>
<dbReference type="PRINTS" id="PR00812">
    <property type="entry name" value="BCTERIALGSPF"/>
</dbReference>
<name>A0A5C6A2S2_9BACT</name>
<evidence type="ECO:0000256" key="4">
    <source>
        <dbReference type="ARBA" id="ARBA00022692"/>
    </source>
</evidence>
<comment type="similarity">
    <text evidence="2">Belongs to the GSP F family.</text>
</comment>
<organism evidence="9 10">
    <name type="scientific">Neorhodopirellula pilleata</name>
    <dbReference type="NCBI Taxonomy" id="2714738"/>
    <lineage>
        <taxon>Bacteria</taxon>
        <taxon>Pseudomonadati</taxon>
        <taxon>Planctomycetota</taxon>
        <taxon>Planctomycetia</taxon>
        <taxon>Pirellulales</taxon>
        <taxon>Pirellulaceae</taxon>
        <taxon>Neorhodopirellula</taxon>
    </lineage>
</organism>
<feature type="transmembrane region" description="Helical" evidence="7">
    <location>
        <begin position="165"/>
        <end position="188"/>
    </location>
</feature>
<gene>
    <name evidence="9" type="primary">epsF_4</name>
    <name evidence="9" type="ORF">Pla100_38240</name>
</gene>
<dbReference type="PANTHER" id="PTHR30012">
    <property type="entry name" value="GENERAL SECRETION PATHWAY PROTEIN"/>
    <property type="match status" value="1"/>
</dbReference>
<dbReference type="OrthoDB" id="9805682at2"/>
<dbReference type="Gene3D" id="1.20.81.30">
    <property type="entry name" value="Type II secretion system (T2SS), domain F"/>
    <property type="match status" value="2"/>
</dbReference>
<keyword evidence="6 7" id="KW-0472">Membrane</keyword>
<evidence type="ECO:0000256" key="6">
    <source>
        <dbReference type="ARBA" id="ARBA00023136"/>
    </source>
</evidence>
<evidence type="ECO:0000256" key="3">
    <source>
        <dbReference type="ARBA" id="ARBA00022475"/>
    </source>
</evidence>
<dbReference type="InterPro" id="IPR018076">
    <property type="entry name" value="T2SS_GspF_dom"/>
</dbReference>
<dbReference type="InterPro" id="IPR003004">
    <property type="entry name" value="GspF/PilC"/>
</dbReference>
<dbReference type="Pfam" id="PF00482">
    <property type="entry name" value="T2SSF"/>
    <property type="match status" value="2"/>
</dbReference>
<evidence type="ECO:0000256" key="2">
    <source>
        <dbReference type="ARBA" id="ARBA00005745"/>
    </source>
</evidence>
<dbReference type="EMBL" id="SJPM01000008">
    <property type="protein sequence ID" value="TWT94214.1"/>
    <property type="molecule type" value="Genomic_DNA"/>
</dbReference>
<comment type="subcellular location">
    <subcellularLocation>
        <location evidence="1">Cell membrane</location>
        <topology evidence="1">Multi-pass membrane protein</topology>
    </subcellularLocation>
</comment>
<keyword evidence="4 7" id="KW-0812">Transmembrane</keyword>
<dbReference type="AlphaFoldDB" id="A0A5C6A2S2"/>
<dbReference type="GO" id="GO:0005886">
    <property type="term" value="C:plasma membrane"/>
    <property type="evidence" value="ECO:0007669"/>
    <property type="project" value="UniProtKB-SubCell"/>
</dbReference>
<evidence type="ECO:0000256" key="7">
    <source>
        <dbReference type="SAM" id="Phobius"/>
    </source>
</evidence>
<keyword evidence="3" id="KW-1003">Cell membrane</keyword>
<evidence type="ECO:0000313" key="10">
    <source>
        <dbReference type="Proteomes" id="UP000316213"/>
    </source>
</evidence>
<feature type="transmembrane region" description="Helical" evidence="7">
    <location>
        <begin position="220"/>
        <end position="240"/>
    </location>
</feature>
<evidence type="ECO:0000259" key="8">
    <source>
        <dbReference type="Pfam" id="PF00482"/>
    </source>
</evidence>
<dbReference type="InterPro" id="IPR042094">
    <property type="entry name" value="T2SS_GspF_sf"/>
</dbReference>
<feature type="domain" description="Type II secretion system protein GspF" evidence="8">
    <location>
        <begin position="66"/>
        <end position="189"/>
    </location>
</feature>
<accession>A0A5C6A2S2</accession>
<evidence type="ECO:0000313" key="9">
    <source>
        <dbReference type="EMBL" id="TWT94214.1"/>
    </source>
</evidence>
<evidence type="ECO:0000256" key="5">
    <source>
        <dbReference type="ARBA" id="ARBA00022989"/>
    </source>
</evidence>
<protein>
    <submittedName>
        <fullName evidence="9">Type II secretion system protein F</fullName>
    </submittedName>
</protein>
<reference evidence="9 10" key="1">
    <citation type="submission" date="2019-02" db="EMBL/GenBank/DDBJ databases">
        <title>Deep-cultivation of Planctomycetes and their phenomic and genomic characterization uncovers novel biology.</title>
        <authorList>
            <person name="Wiegand S."/>
            <person name="Jogler M."/>
            <person name="Boedeker C."/>
            <person name="Pinto D."/>
            <person name="Vollmers J."/>
            <person name="Rivas-Marin E."/>
            <person name="Kohn T."/>
            <person name="Peeters S.H."/>
            <person name="Heuer A."/>
            <person name="Rast P."/>
            <person name="Oberbeckmann S."/>
            <person name="Bunk B."/>
            <person name="Jeske O."/>
            <person name="Meyerdierks A."/>
            <person name="Storesund J.E."/>
            <person name="Kallscheuer N."/>
            <person name="Luecker S."/>
            <person name="Lage O.M."/>
            <person name="Pohl T."/>
            <person name="Merkel B.J."/>
            <person name="Hornburger P."/>
            <person name="Mueller R.-W."/>
            <person name="Bruemmer F."/>
            <person name="Labrenz M."/>
            <person name="Spormann A.M."/>
            <person name="Op Den Camp H."/>
            <person name="Overmann J."/>
            <person name="Amann R."/>
            <person name="Jetten M.S.M."/>
            <person name="Mascher T."/>
            <person name="Medema M.H."/>
            <person name="Devos D.P."/>
            <person name="Kaster A.-K."/>
            <person name="Ovreas L."/>
            <person name="Rohde M."/>
            <person name="Galperin M.Y."/>
            <person name="Jogler C."/>
        </authorList>
    </citation>
    <scope>NUCLEOTIDE SEQUENCE [LARGE SCALE GENOMIC DNA]</scope>
    <source>
        <strain evidence="9 10">Pla100</strain>
    </source>
</reference>
<keyword evidence="5 7" id="KW-1133">Transmembrane helix</keyword>
<dbReference type="Proteomes" id="UP000316213">
    <property type="component" value="Unassembled WGS sequence"/>
</dbReference>